<dbReference type="PROSITE" id="PS51032">
    <property type="entry name" value="AP2_ERF"/>
    <property type="match status" value="1"/>
</dbReference>
<dbReference type="GO" id="GO:0005634">
    <property type="term" value="C:nucleus"/>
    <property type="evidence" value="ECO:0007669"/>
    <property type="project" value="UniProtKB-SubCell"/>
</dbReference>
<comment type="subcellular location">
    <subcellularLocation>
        <location evidence="1">Nucleus</location>
    </subcellularLocation>
</comment>
<evidence type="ECO:0000256" key="6">
    <source>
        <dbReference type="ARBA" id="ARBA00023242"/>
    </source>
</evidence>
<feature type="compositionally biased region" description="Polar residues" evidence="7">
    <location>
        <begin position="1"/>
        <end position="14"/>
    </location>
</feature>
<dbReference type="Gene3D" id="3.40.630.30">
    <property type="match status" value="1"/>
</dbReference>
<feature type="compositionally biased region" description="Basic and acidic residues" evidence="7">
    <location>
        <begin position="43"/>
        <end position="52"/>
    </location>
</feature>
<keyword evidence="6" id="KW-0539">Nucleus</keyword>
<dbReference type="GO" id="GO:0003700">
    <property type="term" value="F:DNA-binding transcription factor activity"/>
    <property type="evidence" value="ECO:0007669"/>
    <property type="project" value="InterPro"/>
</dbReference>
<reference evidence="9" key="1">
    <citation type="submission" date="2021-01" db="EMBL/GenBank/DDBJ databases">
        <authorList>
            <person name="Corre E."/>
            <person name="Pelletier E."/>
            <person name="Niang G."/>
            <person name="Scheremetjew M."/>
            <person name="Finn R."/>
            <person name="Kale V."/>
            <person name="Holt S."/>
            <person name="Cochrane G."/>
            <person name="Meng A."/>
            <person name="Brown T."/>
            <person name="Cohen L."/>
        </authorList>
    </citation>
    <scope>NUCLEOTIDE SEQUENCE</scope>
    <source>
        <strain evidence="9">308</strain>
    </source>
</reference>
<accession>A0A7S1BW47</accession>
<dbReference type="SMART" id="SM00297">
    <property type="entry name" value="BROMO"/>
    <property type="match status" value="1"/>
</dbReference>
<evidence type="ECO:0000256" key="5">
    <source>
        <dbReference type="ARBA" id="ARBA00023163"/>
    </source>
</evidence>
<evidence type="ECO:0000313" key="9">
    <source>
        <dbReference type="EMBL" id="CAD8898453.1"/>
    </source>
</evidence>
<dbReference type="Pfam" id="PF00439">
    <property type="entry name" value="Bromodomain"/>
    <property type="match status" value="1"/>
</dbReference>
<keyword evidence="5" id="KW-0804">Transcription</keyword>
<evidence type="ECO:0000256" key="2">
    <source>
        <dbReference type="ARBA" id="ARBA00023015"/>
    </source>
</evidence>
<dbReference type="InterPro" id="IPR016181">
    <property type="entry name" value="Acyl_CoA_acyltransferase"/>
</dbReference>
<sequence length="1082" mass="122863">MDNNTETNKISRSNFSKKDNCSVDVKGLNHMKGYTSFRNGSLKKKEPEGKVKKQQFEGKKVLACEKTTLPTIAPETKQQTTKNGSLSKIETAARMQGASLNEVQVVLIETLRKIRRKGDSYGVFSRPVNPIEDDCADYFNIVKREDAMDLGTMESLIRSGSIRDMENFEARFNQIIDCALLYNKGDDNFVRKEAHTLGKGAKPLMDICRRRIERLYGASASNNLSEAATNGNFSEENGINRNGMESSKVNDAKKNRIISNTKELSSLPYSYTSRNSDIPGAKVPSCRRDLDGSEIVQCNDYNEWLPKVDEMVHVCNEAARRRVLHVNRNASHYDKPVSESYIRERLELDDPVRGFVVQTIKDNKLQGFIVFTNFTVWKRTFRWDSLTPNAGITPFDKISHICDDQNGSLAKELQNVKREGDPTDKGIIFHRVAEICLLGGLGCGNLLVRKTLDELSKLEKFDYVVLQATKMAIPFYERMGFTRIGAVFRFEDDTDLPEVPYRHWSDIVGGETVEASYMMARHVPPKDECMNFPVVSLKQSKQKKLTKKQIDGVKDYCLNSAQSILRSVVDLNTNLSGSKLTFDELVSVSIDLLSCVDELAAAKNLGKVTAKKKTTNESNIDIVKKVLLSFCKDKQVHLPKVDPVHNANQIKNQKISPKLDLKEGMEEINVCIRLNGALLERGPITGIIETKAIQINSKIHVEKALWNIHKLISSMSRKKRKYGLISCGDRIMIEKGFGWEEVIVDRKCRSSEIPFGGNTQNSHVLQFHDKRVEARIVDPFNSDRGIGRKWCTMSDWTLFPFLPNKVIDAFVNGSKVTYTNEDGRRFEGTIIGRLRENLKWTIRFDADDVEDVVLNAAELRHIVRIPTKVFHRVKICLETHYPKKELNKTSMEDAIKIERNSGINNETQQYKESEKMNKEQKDEVIENFSQEIRDDKKLPNLSKTTTEEPSISTECNAVTSKKKAEISLNDVDNNKDNNRPLQMRYNVSAQYSNRLGFSNASHVAKRQKTQAVMKKVVGNATSILEKRGYRGVYRTSAGEWHAKINLNNTLFHLGTFSTQEEASKNYYDTLLLLRGHVRRGLL</sequence>
<evidence type="ECO:0000256" key="3">
    <source>
        <dbReference type="ARBA" id="ARBA00023117"/>
    </source>
</evidence>
<evidence type="ECO:0000256" key="7">
    <source>
        <dbReference type="SAM" id="MobiDB-lite"/>
    </source>
</evidence>
<dbReference type="Gene3D" id="1.20.920.10">
    <property type="entry name" value="Bromodomain-like"/>
    <property type="match status" value="1"/>
</dbReference>
<feature type="domain" description="AP2/ERF" evidence="8">
    <location>
        <begin position="1028"/>
        <end position="1082"/>
    </location>
</feature>
<keyword evidence="2" id="KW-0805">Transcription regulation</keyword>
<dbReference type="SUPFAM" id="SSF47370">
    <property type="entry name" value="Bromodomain"/>
    <property type="match status" value="1"/>
</dbReference>
<evidence type="ECO:0000259" key="8">
    <source>
        <dbReference type="PROSITE" id="PS51032"/>
    </source>
</evidence>
<dbReference type="InterPro" id="IPR001487">
    <property type="entry name" value="Bromodomain"/>
</dbReference>
<keyword evidence="3" id="KW-0103">Bromodomain</keyword>
<dbReference type="EMBL" id="HBFR01035254">
    <property type="protein sequence ID" value="CAD8898453.1"/>
    <property type="molecule type" value="Transcribed_RNA"/>
</dbReference>
<keyword evidence="4" id="KW-0238">DNA-binding</keyword>
<dbReference type="GO" id="GO:0003677">
    <property type="term" value="F:DNA binding"/>
    <property type="evidence" value="ECO:0007669"/>
    <property type="project" value="UniProtKB-KW"/>
</dbReference>
<dbReference type="InterPro" id="IPR001471">
    <property type="entry name" value="AP2/ERF_dom"/>
</dbReference>
<dbReference type="SUPFAM" id="SSF54171">
    <property type="entry name" value="DNA-binding domain"/>
    <property type="match status" value="1"/>
</dbReference>
<evidence type="ECO:0000256" key="1">
    <source>
        <dbReference type="ARBA" id="ARBA00004123"/>
    </source>
</evidence>
<evidence type="ECO:0000256" key="4">
    <source>
        <dbReference type="ARBA" id="ARBA00023125"/>
    </source>
</evidence>
<organism evidence="9">
    <name type="scientific">Corethron hystrix</name>
    <dbReference type="NCBI Taxonomy" id="216773"/>
    <lineage>
        <taxon>Eukaryota</taxon>
        <taxon>Sar</taxon>
        <taxon>Stramenopiles</taxon>
        <taxon>Ochrophyta</taxon>
        <taxon>Bacillariophyta</taxon>
        <taxon>Coscinodiscophyceae</taxon>
        <taxon>Corethrophycidae</taxon>
        <taxon>Corethrales</taxon>
        <taxon>Corethraceae</taxon>
        <taxon>Corethron</taxon>
    </lineage>
</organism>
<feature type="compositionally biased region" description="Polar residues" evidence="7">
    <location>
        <begin position="234"/>
        <end position="247"/>
    </location>
</feature>
<name>A0A7S1BW47_9STRA</name>
<gene>
    <name evidence="9" type="ORF">CHYS00102_LOCUS25667</name>
</gene>
<dbReference type="SUPFAM" id="SSF55729">
    <property type="entry name" value="Acyl-CoA N-acyltransferases (Nat)"/>
    <property type="match status" value="1"/>
</dbReference>
<protein>
    <recommendedName>
        <fullName evidence="8">AP2/ERF domain-containing protein</fullName>
    </recommendedName>
</protein>
<dbReference type="InterPro" id="IPR036955">
    <property type="entry name" value="AP2/ERF_dom_sf"/>
</dbReference>
<dbReference type="Gene3D" id="3.30.730.10">
    <property type="entry name" value="AP2/ERF domain"/>
    <property type="match status" value="1"/>
</dbReference>
<proteinExistence type="predicted"/>
<feature type="region of interest" description="Disordered" evidence="7">
    <location>
        <begin position="234"/>
        <end position="254"/>
    </location>
</feature>
<dbReference type="AlphaFoldDB" id="A0A7S1BW47"/>
<dbReference type="InterPro" id="IPR016177">
    <property type="entry name" value="DNA-bd_dom_sf"/>
</dbReference>
<feature type="region of interest" description="Disordered" evidence="7">
    <location>
        <begin position="1"/>
        <end position="52"/>
    </location>
</feature>
<dbReference type="InterPro" id="IPR036427">
    <property type="entry name" value="Bromodomain-like_sf"/>
</dbReference>